<proteinExistence type="predicted"/>
<evidence type="ECO:0000313" key="3">
    <source>
        <dbReference type="Proteomes" id="UP000256373"/>
    </source>
</evidence>
<keyword evidence="2" id="KW-0489">Methyltransferase</keyword>
<dbReference type="InterPro" id="IPR025714">
    <property type="entry name" value="Methyltranfer_dom"/>
</dbReference>
<dbReference type="Gene3D" id="3.40.50.150">
    <property type="entry name" value="Vaccinia Virus protein VP39"/>
    <property type="match status" value="1"/>
</dbReference>
<gene>
    <name evidence="2" type="ORF">DSL64_04475</name>
</gene>
<keyword evidence="3" id="KW-1185">Reference proteome</keyword>
<evidence type="ECO:0000259" key="1">
    <source>
        <dbReference type="Pfam" id="PF13847"/>
    </source>
</evidence>
<comment type="caution">
    <text evidence="2">The sequence shown here is derived from an EMBL/GenBank/DDBJ whole genome shotgun (WGS) entry which is preliminary data.</text>
</comment>
<dbReference type="SUPFAM" id="SSF53335">
    <property type="entry name" value="S-adenosyl-L-methionine-dependent methyltransferases"/>
    <property type="match status" value="1"/>
</dbReference>
<dbReference type="GO" id="GO:0032259">
    <property type="term" value="P:methylation"/>
    <property type="evidence" value="ECO:0007669"/>
    <property type="project" value="UniProtKB-KW"/>
</dbReference>
<dbReference type="AlphaFoldDB" id="A0A3D8YGK8"/>
<organism evidence="2 3">
    <name type="scientific">Dyadobacter luteus</name>
    <dbReference type="NCBI Taxonomy" id="2259619"/>
    <lineage>
        <taxon>Bacteria</taxon>
        <taxon>Pseudomonadati</taxon>
        <taxon>Bacteroidota</taxon>
        <taxon>Cytophagia</taxon>
        <taxon>Cytophagales</taxon>
        <taxon>Spirosomataceae</taxon>
        <taxon>Dyadobacter</taxon>
    </lineage>
</organism>
<dbReference type="CDD" id="cd02440">
    <property type="entry name" value="AdoMet_MTases"/>
    <property type="match status" value="1"/>
</dbReference>
<sequence>MKIQEAVNLLRNAVYNHDSSQIWLDLGCGTGTFTYALAELLPQTSKIYAVDQYPQHLQQVAGSNVAIEFILSDFESLDMVVDESITGIMMGNSLHYVRDKKRFITELLKRFPAIQQMIIIEYDTKAANQRVPYPVTFLQLTELLEKTKFMEVKKIAERPSVYGQGNMYVVAVH</sequence>
<accession>A0A3D8YGK8</accession>
<dbReference type="OrthoDB" id="9784101at2"/>
<protein>
    <submittedName>
        <fullName evidence="2">Methyltransferase type 11</fullName>
    </submittedName>
</protein>
<dbReference type="EMBL" id="QNUL01000002">
    <property type="protein sequence ID" value="REA63694.1"/>
    <property type="molecule type" value="Genomic_DNA"/>
</dbReference>
<name>A0A3D8YGK8_9BACT</name>
<dbReference type="Proteomes" id="UP000256373">
    <property type="component" value="Unassembled WGS sequence"/>
</dbReference>
<dbReference type="InterPro" id="IPR029063">
    <property type="entry name" value="SAM-dependent_MTases_sf"/>
</dbReference>
<dbReference type="GO" id="GO:0008168">
    <property type="term" value="F:methyltransferase activity"/>
    <property type="evidence" value="ECO:0007669"/>
    <property type="project" value="UniProtKB-KW"/>
</dbReference>
<dbReference type="RefSeq" id="WP_115829444.1">
    <property type="nucleotide sequence ID" value="NZ_QNUL01000002.1"/>
</dbReference>
<reference evidence="2 3" key="1">
    <citation type="submission" date="2018-07" db="EMBL/GenBank/DDBJ databases">
        <title>Dyadobacter roseus sp. nov., isolated from rose rhizosphere soil.</title>
        <authorList>
            <person name="Chen L."/>
        </authorList>
    </citation>
    <scope>NUCLEOTIDE SEQUENCE [LARGE SCALE GENOMIC DNA]</scope>
    <source>
        <strain evidence="2 3">RS19</strain>
    </source>
</reference>
<feature type="domain" description="Methyltransferase" evidence="1">
    <location>
        <begin position="19"/>
        <end position="125"/>
    </location>
</feature>
<dbReference type="Pfam" id="PF13847">
    <property type="entry name" value="Methyltransf_31"/>
    <property type="match status" value="1"/>
</dbReference>
<evidence type="ECO:0000313" key="2">
    <source>
        <dbReference type="EMBL" id="REA63694.1"/>
    </source>
</evidence>
<keyword evidence="2" id="KW-0808">Transferase</keyword>